<name>A0A0C3ME40_9PORP</name>
<dbReference type="Gene3D" id="3.55.50.30">
    <property type="match status" value="1"/>
</dbReference>
<dbReference type="AlphaFoldDB" id="A0A0C3ME40"/>
<evidence type="ECO:0000256" key="1">
    <source>
        <dbReference type="ARBA" id="ARBA00004571"/>
    </source>
</evidence>
<dbReference type="Pfam" id="PF07715">
    <property type="entry name" value="Plug"/>
    <property type="match status" value="1"/>
</dbReference>
<keyword evidence="6 7" id="KW-0998">Cell outer membrane</keyword>
<evidence type="ECO:0000256" key="5">
    <source>
        <dbReference type="ARBA" id="ARBA00023136"/>
    </source>
</evidence>
<feature type="domain" description="Secretin/TonB short N-terminal" evidence="8">
    <location>
        <begin position="69"/>
        <end position="120"/>
    </location>
</feature>
<keyword evidence="10" id="KW-1185">Reference proteome</keyword>
<evidence type="ECO:0000259" key="8">
    <source>
        <dbReference type="SMART" id="SM00965"/>
    </source>
</evidence>
<protein>
    <recommendedName>
        <fullName evidence="8">Secretin/TonB short N-terminal domain-containing protein</fullName>
    </recommendedName>
</protein>
<evidence type="ECO:0000256" key="4">
    <source>
        <dbReference type="ARBA" id="ARBA00022692"/>
    </source>
</evidence>
<accession>A0A0C3ME40</accession>
<sequence>MKKNRQMRFLRNRILKKAMDIMKLTFILLFVSSMPLSAALYSQNTKISLQVKESSLEKVFKLIEQQSDYLFVYNHEQVENNKRITVDIKDMEITQVLDICLKGTGLYYELMDNTVVIRKRQQEEKKNVSIQGKVTDRDSIPLPGVTVRLKGTTIGTATDTKGEFKLLIPNDTSKIVLLFTFIGMKSVEKVAKEGKPLHVILKEETATLDEVVSYGYYKVDKRHLTSSVTSLKAVDIAVAGINTVDQMLEGHVPGMIFIRNSGQVGATPKVKIRGTTTILGSTAPLWVLDGIILTDPVNVDPASVNDLDFVNLLGNAISGLNPDDVDQIDVLKDASATAIYGPKASNGVIVITTKKGKVGEPSISYSVSGTYRLRPRYTDRSVNVMNSQERIAYSRELINAQLAIPDLKSWVGYESAYYDYCNKVITHDEFINSVRAMETANTDWLGTLMRDTYSQNHTLSLSGGTNNIRYYASLGYMDELGNLRGEQNKRYSGLVNLNVDYKRFSLHFGLNANLQKKEYTPKDVGMTDYAYNTSRSVSPYNKDGSLLYYQRLTSGTNNNEEHAFNIINEYKNSSDDIDTDQIGLNLNLGYKVLPFLKAEVVFAYNVSHTNEQIYFGEDTWYISNLRRKDRETGVISNFSTCPVGGELQISNTKNNSYSLRASLNFNKMLDENQRHQLTANVIGELSSSKYTGFSITRRGYLPGRGMIFDAIDIEGNKYPDYKKWLMTPKALGRLSHNLTNLVGLVGSVSYSYENSYILNTNMRIDASNKFGDASNDRLLPIWSVSGRWNMHENILSDVSWLNMLALKMSFGYQGNMSAQDSPRLIIQRQGTNILFNEYFSTINRYPNPNLKWEKTSTYNIDLEFSLFQNKVQGSIGYYYRNTSDAFLNKKVSTVNGIENYTVNAGHLTNQGVEVTLNLTPVNTMGTNGSRKGFIWRFNPNLGSVINQLIDKVTPKDKLIEDEITYSNYLDGSVQVSGQPLNTFYSYKFKGLDPRNGAPLFYGADRFVTREGEKIDMKEVYAGMDKEEVYMTVMERSGCREPFLQGGVSNYLGWRNLGLSFNLAYSFGSKIRLFRMYPSDGSIVGPERNLRKELTKRWQRSGDESHTNIPGILPHSEWSKTLDPWWSNEPYKFARNIWDMYDNSNTRVVSGNYVRLQSASLRYVIPDQFCKKLYLKSAYVSISGTDLFTICSRKLKGQDPSQSGTSDLINMSVRPTYSLQLNVTF</sequence>
<dbReference type="InterPro" id="IPR039426">
    <property type="entry name" value="TonB-dep_rcpt-like"/>
</dbReference>
<comment type="similarity">
    <text evidence="7">Belongs to the TonB-dependent receptor family.</text>
</comment>
<dbReference type="SMART" id="SM00965">
    <property type="entry name" value="STN"/>
    <property type="match status" value="1"/>
</dbReference>
<keyword evidence="4 7" id="KW-0812">Transmembrane</keyword>
<dbReference type="Pfam" id="PF13715">
    <property type="entry name" value="CarbopepD_reg_2"/>
    <property type="match status" value="1"/>
</dbReference>
<dbReference type="NCBIfam" id="TIGR04056">
    <property type="entry name" value="OMP_RagA_SusC"/>
    <property type="match status" value="1"/>
</dbReference>
<dbReference type="EMBL" id="JPIU01000038">
    <property type="protein sequence ID" value="KIO44708.1"/>
    <property type="molecule type" value="Genomic_DNA"/>
</dbReference>
<dbReference type="InterPro" id="IPR011662">
    <property type="entry name" value="Secretin/TonB_short_N"/>
</dbReference>
<dbReference type="PROSITE" id="PS52016">
    <property type="entry name" value="TONB_DEPENDENT_REC_3"/>
    <property type="match status" value="1"/>
</dbReference>
<evidence type="ECO:0000256" key="2">
    <source>
        <dbReference type="ARBA" id="ARBA00022448"/>
    </source>
</evidence>
<dbReference type="NCBIfam" id="TIGR04057">
    <property type="entry name" value="SusC_RagA_signa"/>
    <property type="match status" value="1"/>
</dbReference>
<evidence type="ECO:0000256" key="6">
    <source>
        <dbReference type="ARBA" id="ARBA00023237"/>
    </source>
</evidence>
<dbReference type="Gene3D" id="2.170.130.10">
    <property type="entry name" value="TonB-dependent receptor, plug domain"/>
    <property type="match status" value="1"/>
</dbReference>
<keyword evidence="2 7" id="KW-0813">Transport</keyword>
<evidence type="ECO:0000256" key="3">
    <source>
        <dbReference type="ARBA" id="ARBA00022452"/>
    </source>
</evidence>
<dbReference type="InterPro" id="IPR023996">
    <property type="entry name" value="TonB-dep_OMP_SusC/RagA"/>
</dbReference>
<comment type="subcellular location">
    <subcellularLocation>
        <location evidence="1 7">Cell outer membrane</location>
        <topology evidence="1 7">Multi-pass membrane protein</topology>
    </subcellularLocation>
</comment>
<gene>
    <name evidence="9" type="ORF">BA92_06635</name>
</gene>
<dbReference type="Gene3D" id="2.60.40.1120">
    <property type="entry name" value="Carboxypeptidase-like, regulatory domain"/>
    <property type="match status" value="1"/>
</dbReference>
<proteinExistence type="inferred from homology"/>
<dbReference type="InterPro" id="IPR008969">
    <property type="entry name" value="CarboxyPept-like_regulatory"/>
</dbReference>
<reference evidence="9 10" key="1">
    <citation type="submission" date="2014-07" db="EMBL/GenBank/DDBJ databases">
        <title>Porphyromonadaceae bacterium OUH 308042 = ATCC BAA-2681 = DSM 28342 draft genome.</title>
        <authorList>
            <person name="Sydenham T.V."/>
            <person name="Hasman H."/>
            <person name="Justensen U.S."/>
        </authorList>
    </citation>
    <scope>NUCLEOTIDE SEQUENCE [LARGE SCALE GENOMIC DNA]</scope>
    <source>
        <strain evidence="9 10">OUH 308042</strain>
    </source>
</reference>
<evidence type="ECO:0000313" key="9">
    <source>
        <dbReference type="EMBL" id="KIO44708.1"/>
    </source>
</evidence>
<comment type="caution">
    <text evidence="9">The sequence shown here is derived from an EMBL/GenBank/DDBJ whole genome shotgun (WGS) entry which is preliminary data.</text>
</comment>
<dbReference type="Pfam" id="PF07660">
    <property type="entry name" value="STN"/>
    <property type="match status" value="1"/>
</dbReference>
<evidence type="ECO:0000313" key="10">
    <source>
        <dbReference type="Proteomes" id="UP000031980"/>
    </source>
</evidence>
<keyword evidence="5 7" id="KW-0472">Membrane</keyword>
<dbReference type="SUPFAM" id="SSF56935">
    <property type="entry name" value="Porins"/>
    <property type="match status" value="1"/>
</dbReference>
<dbReference type="InterPro" id="IPR036942">
    <property type="entry name" value="Beta-barrel_TonB_sf"/>
</dbReference>
<dbReference type="Gene3D" id="2.40.170.20">
    <property type="entry name" value="TonB-dependent receptor, beta-barrel domain"/>
    <property type="match status" value="1"/>
</dbReference>
<dbReference type="Proteomes" id="UP000031980">
    <property type="component" value="Unassembled WGS sequence"/>
</dbReference>
<keyword evidence="3 7" id="KW-1134">Transmembrane beta strand</keyword>
<dbReference type="GO" id="GO:0009279">
    <property type="term" value="C:cell outer membrane"/>
    <property type="evidence" value="ECO:0007669"/>
    <property type="project" value="UniProtKB-SubCell"/>
</dbReference>
<dbReference type="InterPro" id="IPR023997">
    <property type="entry name" value="TonB-dep_OMP_SusC/RagA_CS"/>
</dbReference>
<dbReference type="SUPFAM" id="SSF49464">
    <property type="entry name" value="Carboxypeptidase regulatory domain-like"/>
    <property type="match status" value="1"/>
</dbReference>
<dbReference type="InterPro" id="IPR037066">
    <property type="entry name" value="Plug_dom_sf"/>
</dbReference>
<organism evidence="9 10">
    <name type="scientific">Sanguibacteroides justesenii</name>
    <dbReference type="NCBI Taxonomy" id="1547597"/>
    <lineage>
        <taxon>Bacteria</taxon>
        <taxon>Pseudomonadati</taxon>
        <taxon>Bacteroidota</taxon>
        <taxon>Bacteroidia</taxon>
        <taxon>Bacteroidales</taxon>
        <taxon>Porphyromonadaceae</taxon>
        <taxon>Sanguibacteroides</taxon>
    </lineage>
</organism>
<evidence type="ECO:0000256" key="7">
    <source>
        <dbReference type="PROSITE-ProRule" id="PRU01360"/>
    </source>
</evidence>
<dbReference type="InterPro" id="IPR012910">
    <property type="entry name" value="Plug_dom"/>
</dbReference>